<reference evidence="2 3" key="1">
    <citation type="submission" date="2024-01" db="EMBL/GenBank/DDBJ databases">
        <title>Complete genome of Cladobotryum mycophilum ATHUM6906.</title>
        <authorList>
            <person name="Christinaki A.C."/>
            <person name="Myridakis A.I."/>
            <person name="Kouvelis V.N."/>
        </authorList>
    </citation>
    <scope>NUCLEOTIDE SEQUENCE [LARGE SCALE GENOMIC DNA]</scope>
    <source>
        <strain evidence="2 3">ATHUM6906</strain>
    </source>
</reference>
<organism evidence="2 3">
    <name type="scientific">Cladobotryum mycophilum</name>
    <dbReference type="NCBI Taxonomy" id="491253"/>
    <lineage>
        <taxon>Eukaryota</taxon>
        <taxon>Fungi</taxon>
        <taxon>Dikarya</taxon>
        <taxon>Ascomycota</taxon>
        <taxon>Pezizomycotina</taxon>
        <taxon>Sordariomycetes</taxon>
        <taxon>Hypocreomycetidae</taxon>
        <taxon>Hypocreales</taxon>
        <taxon>Hypocreaceae</taxon>
        <taxon>Cladobotryum</taxon>
    </lineage>
</organism>
<keyword evidence="3" id="KW-1185">Reference proteome</keyword>
<protein>
    <submittedName>
        <fullName evidence="2">Uncharacterized protein</fullName>
    </submittedName>
</protein>
<comment type="caution">
    <text evidence="2">The sequence shown here is derived from an EMBL/GenBank/DDBJ whole genome shotgun (WGS) entry which is preliminary data.</text>
</comment>
<accession>A0ABR0S617</accession>
<evidence type="ECO:0000313" key="3">
    <source>
        <dbReference type="Proteomes" id="UP001338125"/>
    </source>
</evidence>
<evidence type="ECO:0000313" key="2">
    <source>
        <dbReference type="EMBL" id="KAK5987245.1"/>
    </source>
</evidence>
<gene>
    <name evidence="2" type="ORF">PT974_11369</name>
</gene>
<feature type="compositionally biased region" description="Basic residues" evidence="1">
    <location>
        <begin position="54"/>
        <end position="71"/>
    </location>
</feature>
<dbReference type="EMBL" id="JAVFKD010000016">
    <property type="protein sequence ID" value="KAK5987245.1"/>
    <property type="molecule type" value="Genomic_DNA"/>
</dbReference>
<proteinExistence type="predicted"/>
<dbReference type="Proteomes" id="UP001338125">
    <property type="component" value="Unassembled WGS sequence"/>
</dbReference>
<name>A0ABR0S617_9HYPO</name>
<sequence>MADAADTDPPASEQGSGSGSDSGSDSDPASPGFKERQRLKKIREQKAAKAAVAAKKKKANGPRLPRGKAKTRAADERRVKKIRARLGRTEAYQVHGN</sequence>
<feature type="region of interest" description="Disordered" evidence="1">
    <location>
        <begin position="1"/>
        <end position="78"/>
    </location>
</feature>
<evidence type="ECO:0000256" key="1">
    <source>
        <dbReference type="SAM" id="MobiDB-lite"/>
    </source>
</evidence>